<keyword evidence="3" id="KW-1185">Reference proteome</keyword>
<dbReference type="EMBL" id="JACEIK010000170">
    <property type="protein sequence ID" value="MCD7451472.1"/>
    <property type="molecule type" value="Genomic_DNA"/>
</dbReference>
<feature type="compositionally biased region" description="Basic and acidic residues" evidence="1">
    <location>
        <begin position="64"/>
        <end position="77"/>
    </location>
</feature>
<feature type="region of interest" description="Disordered" evidence="1">
    <location>
        <begin position="38"/>
        <end position="77"/>
    </location>
</feature>
<name>A0ABS8RXK5_DATST</name>
<organism evidence="2 3">
    <name type="scientific">Datura stramonium</name>
    <name type="common">Jimsonweed</name>
    <name type="synonym">Common thornapple</name>
    <dbReference type="NCBI Taxonomy" id="4076"/>
    <lineage>
        <taxon>Eukaryota</taxon>
        <taxon>Viridiplantae</taxon>
        <taxon>Streptophyta</taxon>
        <taxon>Embryophyta</taxon>
        <taxon>Tracheophyta</taxon>
        <taxon>Spermatophyta</taxon>
        <taxon>Magnoliopsida</taxon>
        <taxon>eudicotyledons</taxon>
        <taxon>Gunneridae</taxon>
        <taxon>Pentapetalae</taxon>
        <taxon>asterids</taxon>
        <taxon>lamiids</taxon>
        <taxon>Solanales</taxon>
        <taxon>Solanaceae</taxon>
        <taxon>Solanoideae</taxon>
        <taxon>Datureae</taxon>
        <taxon>Datura</taxon>
    </lineage>
</organism>
<evidence type="ECO:0000313" key="3">
    <source>
        <dbReference type="Proteomes" id="UP000823775"/>
    </source>
</evidence>
<evidence type="ECO:0000313" key="2">
    <source>
        <dbReference type="EMBL" id="MCD7451472.1"/>
    </source>
</evidence>
<feature type="region of interest" description="Disordered" evidence="1">
    <location>
        <begin position="111"/>
        <end position="130"/>
    </location>
</feature>
<reference evidence="2 3" key="1">
    <citation type="journal article" date="2021" name="BMC Genomics">
        <title>Datura genome reveals duplications of psychoactive alkaloid biosynthetic genes and high mutation rate following tissue culture.</title>
        <authorList>
            <person name="Rajewski A."/>
            <person name="Carter-House D."/>
            <person name="Stajich J."/>
            <person name="Litt A."/>
        </authorList>
    </citation>
    <scope>NUCLEOTIDE SEQUENCE [LARGE SCALE GENOMIC DNA]</scope>
    <source>
        <strain evidence="2">AR-01</strain>
    </source>
</reference>
<feature type="compositionally biased region" description="Basic and acidic residues" evidence="1">
    <location>
        <begin position="46"/>
        <end position="55"/>
    </location>
</feature>
<evidence type="ECO:0000256" key="1">
    <source>
        <dbReference type="SAM" id="MobiDB-lite"/>
    </source>
</evidence>
<protein>
    <submittedName>
        <fullName evidence="2">GTPase IMAP member 4</fullName>
    </submittedName>
</protein>
<sequence>MKLLRCFDLAKDGIHAVLLVLSVRDDLEDLDVSLDDYLGSNFPDPLEDHDQRAKLDSSSGYSEQEMKELKDQMQRSHEEQIRRIGEMAYQIPVLKMEDKIGGNAITWREMMLDDPSGEQAEEIEKGPERS</sequence>
<accession>A0ABS8RXK5</accession>
<proteinExistence type="predicted"/>
<comment type="caution">
    <text evidence="2">The sequence shown here is derived from an EMBL/GenBank/DDBJ whole genome shotgun (WGS) entry which is preliminary data.</text>
</comment>
<dbReference type="Proteomes" id="UP000823775">
    <property type="component" value="Unassembled WGS sequence"/>
</dbReference>
<gene>
    <name evidence="2" type="primary">GIMAP4_2</name>
    <name evidence="2" type="ORF">HAX54_012141</name>
</gene>